<dbReference type="AlphaFoldDB" id="A0A4Y7UIS5"/>
<organism evidence="2 3">
    <name type="scientific">Flavobacterium circumlabens</name>
    <dbReference type="NCBI Taxonomy" id="2133765"/>
    <lineage>
        <taxon>Bacteria</taxon>
        <taxon>Pseudomonadati</taxon>
        <taxon>Bacteroidota</taxon>
        <taxon>Flavobacteriia</taxon>
        <taxon>Flavobacteriales</taxon>
        <taxon>Flavobacteriaceae</taxon>
        <taxon>Flavobacterium</taxon>
    </lineage>
</organism>
<sequence length="72" mass="8620">MQSWQGWQSLSANPCQLVWRFFEDFCDSRKPLFNKVFGVFNLFCNGVLRVFANWHIWAKKKQYVLGTAFRLL</sequence>
<feature type="transmembrane region" description="Helical" evidence="1">
    <location>
        <begin position="32"/>
        <end position="52"/>
    </location>
</feature>
<dbReference type="EMBL" id="QWDN01000001">
    <property type="protein sequence ID" value="TEB45762.1"/>
    <property type="molecule type" value="Genomic_DNA"/>
</dbReference>
<reference evidence="2 3" key="1">
    <citation type="journal article" date="2018" name="Syst. Appl. Microbiol.">
        <title>Flavobacterium circumlabens sp. nov. and Flavobacterium cupreum sp. nov., two psychrotrophic species isolated from Antarctic environmental samples.</title>
        <authorList>
            <person name="Kralova S."/>
            <person name="Busse H.J."/>
            <person name="Svec P."/>
            <person name="Maslanova I."/>
            <person name="Stankova E."/>
            <person name="Bartak M."/>
            <person name="Sedlacek I."/>
        </authorList>
    </citation>
    <scope>NUCLEOTIDE SEQUENCE [LARGE SCALE GENOMIC DNA]</scope>
    <source>
        <strain evidence="2 3">CCM 8828</strain>
    </source>
</reference>
<comment type="caution">
    <text evidence="2">The sequence shown here is derived from an EMBL/GenBank/DDBJ whole genome shotgun (WGS) entry which is preliminary data.</text>
</comment>
<evidence type="ECO:0000313" key="3">
    <source>
        <dbReference type="Proteomes" id="UP000298340"/>
    </source>
</evidence>
<keyword evidence="1" id="KW-0812">Transmembrane</keyword>
<accession>A0A4Y7UIS5</accession>
<proteinExistence type="predicted"/>
<keyword evidence="1" id="KW-0472">Membrane</keyword>
<gene>
    <name evidence="2" type="ORF">D0809_01785</name>
</gene>
<evidence type="ECO:0000313" key="2">
    <source>
        <dbReference type="EMBL" id="TEB45762.1"/>
    </source>
</evidence>
<protein>
    <submittedName>
        <fullName evidence="2">Uncharacterized protein</fullName>
    </submittedName>
</protein>
<evidence type="ECO:0000256" key="1">
    <source>
        <dbReference type="SAM" id="Phobius"/>
    </source>
</evidence>
<dbReference type="Proteomes" id="UP000298340">
    <property type="component" value="Unassembled WGS sequence"/>
</dbReference>
<name>A0A4Y7UIS5_9FLAO</name>
<keyword evidence="1" id="KW-1133">Transmembrane helix</keyword>